<evidence type="ECO:0000313" key="5">
    <source>
        <dbReference type="EMBL" id="SCW42396.1"/>
    </source>
</evidence>
<dbReference type="EMBL" id="FMTS01000001">
    <property type="protein sequence ID" value="SCW42396.1"/>
    <property type="molecule type" value="Genomic_DNA"/>
</dbReference>
<dbReference type="SMART" id="SM00347">
    <property type="entry name" value="HTH_MARR"/>
    <property type="match status" value="1"/>
</dbReference>
<dbReference type="InterPro" id="IPR039422">
    <property type="entry name" value="MarR/SlyA-like"/>
</dbReference>
<evidence type="ECO:0000256" key="3">
    <source>
        <dbReference type="ARBA" id="ARBA00023163"/>
    </source>
</evidence>
<dbReference type="GO" id="GO:0003700">
    <property type="term" value="F:DNA-binding transcription factor activity"/>
    <property type="evidence" value="ECO:0007669"/>
    <property type="project" value="InterPro"/>
</dbReference>
<keyword evidence="6" id="KW-1185">Reference proteome</keyword>
<organism evidence="5 6">
    <name type="scientific">Asticcacaulis taihuensis</name>
    <dbReference type="NCBI Taxonomy" id="260084"/>
    <lineage>
        <taxon>Bacteria</taxon>
        <taxon>Pseudomonadati</taxon>
        <taxon>Pseudomonadota</taxon>
        <taxon>Alphaproteobacteria</taxon>
        <taxon>Caulobacterales</taxon>
        <taxon>Caulobacteraceae</taxon>
        <taxon>Asticcacaulis</taxon>
    </lineage>
</organism>
<keyword evidence="2 5" id="KW-0238">DNA-binding</keyword>
<dbReference type="STRING" id="260084.SAMN02927928_1124"/>
<dbReference type="PANTHER" id="PTHR33164:SF43">
    <property type="entry name" value="HTH-TYPE TRANSCRIPTIONAL REPRESSOR YETL"/>
    <property type="match status" value="1"/>
</dbReference>
<reference evidence="6" key="1">
    <citation type="submission" date="2016-10" db="EMBL/GenBank/DDBJ databases">
        <authorList>
            <person name="Varghese N."/>
            <person name="Submissions S."/>
        </authorList>
    </citation>
    <scope>NUCLEOTIDE SEQUENCE [LARGE SCALE GENOMIC DNA]</scope>
    <source>
        <strain evidence="6">CGMCC 1.3431</strain>
    </source>
</reference>
<dbReference type="GO" id="GO:0003677">
    <property type="term" value="F:DNA binding"/>
    <property type="evidence" value="ECO:0007669"/>
    <property type="project" value="UniProtKB-KW"/>
</dbReference>
<dbReference type="Gene3D" id="1.10.10.10">
    <property type="entry name" value="Winged helix-like DNA-binding domain superfamily/Winged helix DNA-binding domain"/>
    <property type="match status" value="1"/>
</dbReference>
<dbReference type="PROSITE" id="PS50995">
    <property type="entry name" value="HTH_MARR_2"/>
    <property type="match status" value="1"/>
</dbReference>
<evidence type="ECO:0000256" key="2">
    <source>
        <dbReference type="ARBA" id="ARBA00023125"/>
    </source>
</evidence>
<dbReference type="InterPro" id="IPR000835">
    <property type="entry name" value="HTH_MarR-typ"/>
</dbReference>
<dbReference type="AlphaFoldDB" id="A0A1G4QCU6"/>
<dbReference type="InterPro" id="IPR023187">
    <property type="entry name" value="Tscrpt_reg_MarR-type_CS"/>
</dbReference>
<dbReference type="RefSeq" id="WP_090644657.1">
    <property type="nucleotide sequence ID" value="NZ_CBCRYE010000001.1"/>
</dbReference>
<protein>
    <submittedName>
        <fullName evidence="5">DNA-binding transcriptional regulator, MarR family</fullName>
    </submittedName>
</protein>
<dbReference type="InterPro" id="IPR036390">
    <property type="entry name" value="WH_DNA-bd_sf"/>
</dbReference>
<dbReference type="OrthoDB" id="5522755at2"/>
<gene>
    <name evidence="5" type="ORF">SAMN02927928_1124</name>
</gene>
<proteinExistence type="predicted"/>
<keyword evidence="3" id="KW-0804">Transcription</keyword>
<dbReference type="PROSITE" id="PS01117">
    <property type="entry name" value="HTH_MARR_1"/>
    <property type="match status" value="1"/>
</dbReference>
<dbReference type="PANTHER" id="PTHR33164">
    <property type="entry name" value="TRANSCRIPTIONAL REGULATOR, MARR FAMILY"/>
    <property type="match status" value="1"/>
</dbReference>
<dbReference type="Proteomes" id="UP000199150">
    <property type="component" value="Unassembled WGS sequence"/>
</dbReference>
<sequence>MSPPTDPQIVMDSLRRIVQALRQSATHSEQATGLTAAQLLVLKRIQAHEGLSVNELAAATFTHQSTVSEIVTRLETRGLIRRVRAAADGRRVELYLTEAGQAVLTASPVSAHEKLMQAVATLPPPTLEKLAGGLNALIEAAHLNEHPARFFFEDKSTPDE</sequence>
<dbReference type="InterPro" id="IPR036388">
    <property type="entry name" value="WH-like_DNA-bd_sf"/>
</dbReference>
<dbReference type="SUPFAM" id="SSF46785">
    <property type="entry name" value="Winged helix' DNA-binding domain"/>
    <property type="match status" value="1"/>
</dbReference>
<accession>A0A1G4QCU6</accession>
<evidence type="ECO:0000259" key="4">
    <source>
        <dbReference type="PROSITE" id="PS50995"/>
    </source>
</evidence>
<dbReference type="GO" id="GO:0006950">
    <property type="term" value="P:response to stress"/>
    <property type="evidence" value="ECO:0007669"/>
    <property type="project" value="TreeGrafter"/>
</dbReference>
<feature type="domain" description="HTH marR-type" evidence="4">
    <location>
        <begin position="7"/>
        <end position="139"/>
    </location>
</feature>
<evidence type="ECO:0000256" key="1">
    <source>
        <dbReference type="ARBA" id="ARBA00023015"/>
    </source>
</evidence>
<dbReference type="Pfam" id="PF12802">
    <property type="entry name" value="MarR_2"/>
    <property type="match status" value="1"/>
</dbReference>
<evidence type="ECO:0000313" key="6">
    <source>
        <dbReference type="Proteomes" id="UP000199150"/>
    </source>
</evidence>
<keyword evidence="1" id="KW-0805">Transcription regulation</keyword>
<name>A0A1G4QCU6_9CAUL</name>